<gene>
    <name evidence="12" type="ORF">G5B40_04725</name>
</gene>
<reference evidence="12 13" key="1">
    <citation type="submission" date="2020-02" db="EMBL/GenBank/DDBJ databases">
        <title>complete genome sequence of Rhodobacteraceae bacterium.</title>
        <authorList>
            <person name="Park J."/>
            <person name="Kim Y.-S."/>
            <person name="Kim K.-H."/>
        </authorList>
    </citation>
    <scope>NUCLEOTIDE SEQUENCE [LARGE SCALE GENOMIC DNA]</scope>
    <source>
        <strain evidence="12 13">RR4-56</strain>
    </source>
</reference>
<evidence type="ECO:0000313" key="12">
    <source>
        <dbReference type="EMBL" id="QIE54809.1"/>
    </source>
</evidence>
<dbReference type="NCBIfam" id="TIGR01697">
    <property type="entry name" value="PNPH-PUNA-XAPA"/>
    <property type="match status" value="1"/>
</dbReference>
<dbReference type="PIRSF" id="PIRSF000477">
    <property type="entry name" value="PurNPase"/>
    <property type="match status" value="1"/>
</dbReference>
<dbReference type="GO" id="GO:0004731">
    <property type="term" value="F:purine-nucleoside phosphorylase activity"/>
    <property type="evidence" value="ECO:0007669"/>
    <property type="project" value="UniProtKB-EC"/>
</dbReference>
<evidence type="ECO:0000256" key="8">
    <source>
        <dbReference type="ARBA" id="ARBA00031036"/>
    </source>
</evidence>
<evidence type="ECO:0000256" key="2">
    <source>
        <dbReference type="ARBA" id="ARBA00006751"/>
    </source>
</evidence>
<comment type="pathway">
    <text evidence="1 9">Purine metabolism; purine nucleoside salvage.</text>
</comment>
<dbReference type="Proteomes" id="UP000503336">
    <property type="component" value="Chromosome"/>
</dbReference>
<evidence type="ECO:0000259" key="11">
    <source>
        <dbReference type="Pfam" id="PF01048"/>
    </source>
</evidence>
<dbReference type="GO" id="GO:0005737">
    <property type="term" value="C:cytoplasm"/>
    <property type="evidence" value="ECO:0007669"/>
    <property type="project" value="TreeGrafter"/>
</dbReference>
<evidence type="ECO:0000256" key="10">
    <source>
        <dbReference type="PIRSR" id="PIRSR000477-2"/>
    </source>
</evidence>
<keyword evidence="13" id="KW-1185">Reference proteome</keyword>
<sequence length="266" mass="28164">MTAAADIIRAKARTPVRMGLVLGSGLGAMADELEGATRFEFGDLPGFPVSGVSGHAGALTLGRLEGIEVAMLSGRKHYYEGGDAAAMRPVLECFKALGAELAFLTNAAGSTRKEIPPGALMAIRDHINFSGRDPLIGVEGDDRFVSMVNAYDDTLRLRLKWWAEEAELELFEGVYAWFSGPSFETPAEIAAIRKLGADAVGMSTAPECIIARHIGLPVVAVSVITNYAAGMTGAALSHDETKSEAAKAEDRFRALIRAFVGSYANG</sequence>
<feature type="domain" description="Nucleoside phosphorylase" evidence="11">
    <location>
        <begin position="26"/>
        <end position="260"/>
    </location>
</feature>
<dbReference type="InterPro" id="IPR011269">
    <property type="entry name" value="PUNP"/>
</dbReference>
<feature type="binding site" evidence="10">
    <location>
        <position position="107"/>
    </location>
    <ligand>
        <name>phosphate</name>
        <dbReference type="ChEBI" id="CHEBI:43474"/>
    </ligand>
</feature>
<dbReference type="GO" id="GO:0009116">
    <property type="term" value="P:nucleoside metabolic process"/>
    <property type="evidence" value="ECO:0007669"/>
    <property type="project" value="InterPro"/>
</dbReference>
<dbReference type="RefSeq" id="WP_165095682.1">
    <property type="nucleotide sequence ID" value="NZ_CP049056.1"/>
</dbReference>
<dbReference type="UniPathway" id="UPA00606"/>
<dbReference type="SUPFAM" id="SSF53167">
    <property type="entry name" value="Purine and uridine phosphorylases"/>
    <property type="match status" value="1"/>
</dbReference>
<feature type="binding site" evidence="10">
    <location>
        <position position="55"/>
    </location>
    <ligand>
        <name>phosphate</name>
        <dbReference type="ChEBI" id="CHEBI:43474"/>
    </ligand>
</feature>
<feature type="binding site" evidence="10">
    <location>
        <position position="226"/>
    </location>
    <ligand>
        <name>a purine D-ribonucleoside</name>
        <dbReference type="ChEBI" id="CHEBI:142355"/>
    </ligand>
</feature>
<accession>A0A7L5BYX9</accession>
<dbReference type="NCBIfam" id="NF006054">
    <property type="entry name" value="PRK08202.1"/>
    <property type="match status" value="1"/>
</dbReference>
<keyword evidence="6 9" id="KW-0328">Glycosyltransferase</keyword>
<dbReference type="Pfam" id="PF01048">
    <property type="entry name" value="PNP_UDP_1"/>
    <property type="match status" value="1"/>
</dbReference>
<dbReference type="PANTHER" id="PTHR11904">
    <property type="entry name" value="METHYLTHIOADENOSINE/PURINE NUCLEOSIDE PHOSPHORYLASE"/>
    <property type="match status" value="1"/>
</dbReference>
<evidence type="ECO:0000256" key="4">
    <source>
        <dbReference type="ARBA" id="ARBA00011886"/>
    </source>
</evidence>
<comment type="subunit">
    <text evidence="3">Homotrimer.</text>
</comment>
<evidence type="ECO:0000256" key="5">
    <source>
        <dbReference type="ARBA" id="ARBA00013834"/>
    </source>
</evidence>
<dbReference type="PANTHER" id="PTHR11904:SF9">
    <property type="entry name" value="PURINE NUCLEOSIDE PHOSPHORYLASE-RELATED"/>
    <property type="match status" value="1"/>
</dbReference>
<evidence type="ECO:0000256" key="9">
    <source>
        <dbReference type="PIRNR" id="PIRNR000477"/>
    </source>
</evidence>
<dbReference type="InterPro" id="IPR035994">
    <property type="entry name" value="Nucleoside_phosphorylase_sf"/>
</dbReference>
<evidence type="ECO:0000256" key="3">
    <source>
        <dbReference type="ARBA" id="ARBA00011233"/>
    </source>
</evidence>
<dbReference type="InterPro" id="IPR011268">
    <property type="entry name" value="Purine_phosphorylase"/>
</dbReference>
<dbReference type="EC" id="2.4.2.1" evidence="4 9"/>
<dbReference type="EMBL" id="CP049056">
    <property type="protein sequence ID" value="QIE54809.1"/>
    <property type="molecule type" value="Genomic_DNA"/>
</dbReference>
<evidence type="ECO:0000313" key="13">
    <source>
        <dbReference type="Proteomes" id="UP000503336"/>
    </source>
</evidence>
<feature type="binding site" evidence="10">
    <location>
        <position position="24"/>
    </location>
    <ligand>
        <name>phosphate</name>
        <dbReference type="ChEBI" id="CHEBI:43474"/>
    </ligand>
</feature>
<evidence type="ECO:0000256" key="6">
    <source>
        <dbReference type="ARBA" id="ARBA00022676"/>
    </source>
</evidence>
<protein>
    <recommendedName>
        <fullName evidence="5 9">Purine nucleoside phosphorylase</fullName>
        <ecNumber evidence="4 9">2.4.2.1</ecNumber>
    </recommendedName>
    <alternativeName>
        <fullName evidence="8 9">Inosine-guanosine phosphorylase</fullName>
    </alternativeName>
</protein>
<dbReference type="Gene3D" id="3.40.50.1580">
    <property type="entry name" value="Nucleoside phosphorylase domain"/>
    <property type="match status" value="1"/>
</dbReference>
<feature type="binding site" evidence="10">
    <location>
        <position position="203"/>
    </location>
    <ligand>
        <name>phosphate</name>
        <dbReference type="ChEBI" id="CHEBI:43474"/>
    </ligand>
</feature>
<dbReference type="CDD" id="cd09009">
    <property type="entry name" value="PNP-EcPNPII_like"/>
    <property type="match status" value="1"/>
</dbReference>
<evidence type="ECO:0000256" key="1">
    <source>
        <dbReference type="ARBA" id="ARBA00005058"/>
    </source>
</evidence>
<dbReference type="KEGG" id="hdh:G5B40_04725"/>
<keyword evidence="7 9" id="KW-0808">Transferase</keyword>
<dbReference type="AlphaFoldDB" id="A0A7L5BYX9"/>
<evidence type="ECO:0000256" key="7">
    <source>
        <dbReference type="ARBA" id="ARBA00022679"/>
    </source>
</evidence>
<comment type="similarity">
    <text evidence="2 9">Belongs to the PNP/MTAP phosphorylase family.</text>
</comment>
<feature type="binding site" evidence="10">
    <location>
        <position position="184"/>
    </location>
    <ligand>
        <name>a purine D-ribonucleoside</name>
        <dbReference type="ChEBI" id="CHEBI:142355"/>
    </ligand>
</feature>
<dbReference type="NCBIfam" id="TIGR01698">
    <property type="entry name" value="PUNP"/>
    <property type="match status" value="1"/>
</dbReference>
<name>A0A7L5BYX9_9RHOB</name>
<dbReference type="InterPro" id="IPR000845">
    <property type="entry name" value="Nucleoside_phosphorylase_d"/>
</dbReference>
<proteinExistence type="inferred from homology"/>
<feature type="binding site" evidence="10">
    <location>
        <begin position="75"/>
        <end position="77"/>
    </location>
    <ligand>
        <name>phosphate</name>
        <dbReference type="ChEBI" id="CHEBI:43474"/>
    </ligand>
</feature>
<organism evidence="12 13">
    <name type="scientific">Pikeienuella piscinae</name>
    <dbReference type="NCBI Taxonomy" id="2748098"/>
    <lineage>
        <taxon>Bacteria</taxon>
        <taxon>Pseudomonadati</taxon>
        <taxon>Pseudomonadota</taxon>
        <taxon>Alphaproteobacteria</taxon>
        <taxon>Rhodobacterales</taxon>
        <taxon>Paracoccaceae</taxon>
        <taxon>Pikeienuella</taxon>
    </lineage>
</organism>
<comment type="function">
    <text evidence="9">The purine nucleoside phosphorylases catalyze the phosphorolytic breakdown of the N-glycosidic bond in the beta-(deoxy)ribonucleoside molecules, with the formation of the corresponding free purine bases and pentose-1-phosphate.</text>
</comment>